<proteinExistence type="predicted"/>
<organism evidence="1">
    <name type="scientific">Candidatus Kentrum sp. TC</name>
    <dbReference type="NCBI Taxonomy" id="2126339"/>
    <lineage>
        <taxon>Bacteria</taxon>
        <taxon>Pseudomonadati</taxon>
        <taxon>Pseudomonadota</taxon>
        <taxon>Gammaproteobacteria</taxon>
        <taxon>Candidatus Kentrum</taxon>
    </lineage>
</organism>
<name>A0A450ZR17_9GAMM</name>
<dbReference type="EMBL" id="CAADFW010000009">
    <property type="protein sequence ID" value="VFK56200.1"/>
    <property type="molecule type" value="Genomic_DNA"/>
</dbReference>
<protein>
    <submittedName>
        <fullName evidence="1">Uncharacterized protein</fullName>
    </submittedName>
</protein>
<dbReference type="AlphaFoldDB" id="A0A450ZR17"/>
<gene>
    <name evidence="1" type="ORF">BECKTC1821F_GA0114240_100949</name>
</gene>
<dbReference type="NCBIfam" id="NF041591">
    <property type="entry name" value="CxxC_VVA0879"/>
    <property type="match status" value="1"/>
</dbReference>
<reference evidence="1" key="1">
    <citation type="submission" date="2019-02" db="EMBL/GenBank/DDBJ databases">
        <authorList>
            <person name="Gruber-Vodicka R. H."/>
            <person name="Seah K. B. B."/>
        </authorList>
    </citation>
    <scope>NUCLEOTIDE SEQUENCE</scope>
    <source>
        <strain evidence="1">BECK_BZ126</strain>
    </source>
</reference>
<sequence>MTLIEWMQKGTRLFGQDRKKWKFTCPKCGRIQSTKEFLAHKGEGVKPDDTYLKCASRFDAMDARCIYATEEIGSISPVIVKVNGSRRIRVFDFAHAEN</sequence>
<accession>A0A450ZR17</accession>
<dbReference type="InterPro" id="IPR048166">
    <property type="entry name" value="VVA0879-like"/>
</dbReference>
<evidence type="ECO:0000313" key="1">
    <source>
        <dbReference type="EMBL" id="VFK56200.1"/>
    </source>
</evidence>